<organism evidence="2 3">
    <name type="scientific">Nocardioides caeni</name>
    <dbReference type="NCBI Taxonomy" id="574700"/>
    <lineage>
        <taxon>Bacteria</taxon>
        <taxon>Bacillati</taxon>
        <taxon>Actinomycetota</taxon>
        <taxon>Actinomycetes</taxon>
        <taxon>Propionibacteriales</taxon>
        <taxon>Nocardioidaceae</taxon>
        <taxon>Nocardioides</taxon>
    </lineage>
</organism>
<evidence type="ECO:0000313" key="3">
    <source>
        <dbReference type="Proteomes" id="UP000307087"/>
    </source>
</evidence>
<keyword evidence="3" id="KW-1185">Reference proteome</keyword>
<accession>A0A4S8N283</accession>
<dbReference type="PROSITE" id="PS51257">
    <property type="entry name" value="PROKAR_LIPOPROTEIN"/>
    <property type="match status" value="1"/>
</dbReference>
<feature type="chain" id="PRO_5020493389" evidence="1">
    <location>
        <begin position="26"/>
        <end position="350"/>
    </location>
</feature>
<gene>
    <name evidence="2" type="ORF">E9934_18345</name>
</gene>
<dbReference type="RefSeq" id="WP_136564358.1">
    <property type="nucleotide sequence ID" value="NZ_BAABLS010000007.1"/>
</dbReference>
<protein>
    <submittedName>
        <fullName evidence="2">Uncharacterized protein</fullName>
    </submittedName>
</protein>
<proteinExistence type="predicted"/>
<dbReference type="EMBL" id="STGW01000021">
    <property type="protein sequence ID" value="THV08904.1"/>
    <property type="molecule type" value="Genomic_DNA"/>
</dbReference>
<dbReference type="AlphaFoldDB" id="A0A4S8N283"/>
<reference evidence="2 3" key="1">
    <citation type="journal article" date="2009" name="Int. J. Syst. Evol. Microbiol.">
        <title>Nocardioides caeni sp. nov., isolated from wastewater.</title>
        <authorList>
            <person name="Yoon J.H."/>
            <person name="Kang S.J."/>
            <person name="Park S."/>
            <person name="Kim W."/>
            <person name="Oh T.K."/>
        </authorList>
    </citation>
    <scope>NUCLEOTIDE SEQUENCE [LARGE SCALE GENOMIC DNA]</scope>
    <source>
        <strain evidence="2 3">DSM 23134</strain>
    </source>
</reference>
<dbReference type="Proteomes" id="UP000307087">
    <property type="component" value="Unassembled WGS sequence"/>
</dbReference>
<name>A0A4S8N283_9ACTN</name>
<evidence type="ECO:0000256" key="1">
    <source>
        <dbReference type="SAM" id="SignalP"/>
    </source>
</evidence>
<feature type="signal peptide" evidence="1">
    <location>
        <begin position="1"/>
        <end position="25"/>
    </location>
</feature>
<comment type="caution">
    <text evidence="2">The sequence shown here is derived from an EMBL/GenBank/DDBJ whole genome shotgun (WGS) entry which is preliminary data.</text>
</comment>
<evidence type="ECO:0000313" key="2">
    <source>
        <dbReference type="EMBL" id="THV08904.1"/>
    </source>
</evidence>
<keyword evidence="1" id="KW-0732">Signal</keyword>
<sequence>MRLPARVTTPGRVALVLLALSPALAACGGEEEASVGDVISARKDDQFAEGRTGRLTLPTGRLEVTVGEPATSLAANDTRELEPIEAPDGASFVPITWQYDAGTFGDYADYTENDEEPVFDLVADGANYRLPPPNPTGVGSESFYVVVNGAGESPSLNVDFDGVTQTLDLTTGQRDPGLAKPLYKLKSRNDRTQSCASDVTFGKDPVGAPSFACTTTRTARIPYAGGAWAEDGHSWLVVSVTTAFRRWDVFAKDGKSGAIYAATGVESTFRLGDIKPTQVIEDRLGSSCPDATRGCLMTYHLIFDVEGSKVPKRLKVDQDYEFTLLQVWGGGDGKQTITVPLKVDTLLRSS</sequence>
<dbReference type="OrthoDB" id="3768524at2"/>